<dbReference type="Proteomes" id="UP001497457">
    <property type="component" value="Chromosome 11b"/>
</dbReference>
<organism evidence="3 4">
    <name type="scientific">Urochloa decumbens</name>
    <dbReference type="NCBI Taxonomy" id="240449"/>
    <lineage>
        <taxon>Eukaryota</taxon>
        <taxon>Viridiplantae</taxon>
        <taxon>Streptophyta</taxon>
        <taxon>Embryophyta</taxon>
        <taxon>Tracheophyta</taxon>
        <taxon>Spermatophyta</taxon>
        <taxon>Magnoliopsida</taxon>
        <taxon>Liliopsida</taxon>
        <taxon>Poales</taxon>
        <taxon>Poaceae</taxon>
        <taxon>PACMAD clade</taxon>
        <taxon>Panicoideae</taxon>
        <taxon>Panicodae</taxon>
        <taxon>Paniceae</taxon>
        <taxon>Melinidinae</taxon>
        <taxon>Urochloa</taxon>
    </lineage>
</organism>
<evidence type="ECO:0000313" key="3">
    <source>
        <dbReference type="EMBL" id="CAL4897929.1"/>
    </source>
</evidence>
<keyword evidence="2" id="KW-0732">Signal</keyword>
<reference evidence="4" key="1">
    <citation type="submission" date="2024-06" db="EMBL/GenBank/DDBJ databases">
        <authorList>
            <person name="Ryan C."/>
        </authorList>
    </citation>
    <scope>NUCLEOTIDE SEQUENCE [LARGE SCALE GENOMIC DNA]</scope>
</reference>
<reference evidence="3 4" key="2">
    <citation type="submission" date="2024-10" db="EMBL/GenBank/DDBJ databases">
        <authorList>
            <person name="Ryan C."/>
        </authorList>
    </citation>
    <scope>NUCLEOTIDE SEQUENCE [LARGE SCALE GENOMIC DNA]</scope>
</reference>
<gene>
    <name evidence="3" type="ORF">URODEC1_LOCUS7499</name>
</gene>
<proteinExistence type="predicted"/>
<dbReference type="AlphaFoldDB" id="A0ABC8VWB3"/>
<evidence type="ECO:0000256" key="2">
    <source>
        <dbReference type="SAM" id="SignalP"/>
    </source>
</evidence>
<keyword evidence="4" id="KW-1185">Reference proteome</keyword>
<protein>
    <submittedName>
        <fullName evidence="3">Uncharacterized protein</fullName>
    </submittedName>
</protein>
<accession>A0ABC8VWB3</accession>
<evidence type="ECO:0000256" key="1">
    <source>
        <dbReference type="SAM" id="MobiDB-lite"/>
    </source>
</evidence>
<evidence type="ECO:0000313" key="4">
    <source>
        <dbReference type="Proteomes" id="UP001497457"/>
    </source>
</evidence>
<dbReference type="EMBL" id="OZ075121">
    <property type="protein sequence ID" value="CAL4897929.1"/>
    <property type="molecule type" value="Genomic_DNA"/>
</dbReference>
<feature type="region of interest" description="Disordered" evidence="1">
    <location>
        <begin position="85"/>
        <end position="105"/>
    </location>
</feature>
<feature type="chain" id="PRO_5044820402" evidence="2">
    <location>
        <begin position="24"/>
        <end position="105"/>
    </location>
</feature>
<name>A0ABC8VWB3_9POAL</name>
<sequence length="105" mass="11297">MKNKVAATAFLLLLLTLWAEVKGSCNDAVCSLGCVRSGYRNGGRCVGYPYDFCKCNPNMKGEATLGLEQDKVVTVEVKPKMLASGTGRKSLRGSWGWPGELEGHA</sequence>
<feature type="signal peptide" evidence="2">
    <location>
        <begin position="1"/>
        <end position="23"/>
    </location>
</feature>